<dbReference type="Gene3D" id="1.20.5.170">
    <property type="match status" value="1"/>
</dbReference>
<evidence type="ECO:0000313" key="2">
    <source>
        <dbReference type="EMBL" id="XCH47265.1"/>
    </source>
</evidence>
<dbReference type="EMBL" id="CP144373">
    <property type="protein sequence ID" value="XCH47265.1"/>
    <property type="molecule type" value="Genomic_DNA"/>
</dbReference>
<keyword evidence="1" id="KW-0175">Coiled coil</keyword>
<protein>
    <recommendedName>
        <fullName evidence="3">DUF3782 domain-containing protein</fullName>
    </recommendedName>
</protein>
<dbReference type="RefSeq" id="WP_353684788.1">
    <property type="nucleotide sequence ID" value="NZ_CP144373.1"/>
</dbReference>
<proteinExistence type="predicted"/>
<organism evidence="2">
    <name type="scientific">Thermodesulfovibrio autotrophicus</name>
    <dbReference type="NCBI Taxonomy" id="3118333"/>
    <lineage>
        <taxon>Bacteria</taxon>
        <taxon>Pseudomonadati</taxon>
        <taxon>Nitrospirota</taxon>
        <taxon>Thermodesulfovibrionia</taxon>
        <taxon>Thermodesulfovibrionales</taxon>
        <taxon>Thermodesulfovibrionaceae</taxon>
        <taxon>Thermodesulfovibrio</taxon>
    </lineage>
</organism>
<gene>
    <name evidence="2" type="ORF">V4D30_03075</name>
</gene>
<name>A0AAU8GXJ3_9BACT</name>
<evidence type="ECO:0008006" key="3">
    <source>
        <dbReference type="Google" id="ProtNLM"/>
    </source>
</evidence>
<reference evidence="2" key="1">
    <citation type="submission" date="2024-01" db="EMBL/GenBank/DDBJ databases">
        <title>The first autotrophic representatives of the genus Thermodesulfovibrio.</title>
        <authorList>
            <person name="Maltseva A.I."/>
            <person name="Elcheninov A.G."/>
            <person name="Kublanov I.V."/>
            <person name="Lebedinsky A.V."/>
            <person name="Frolov E.N."/>
        </authorList>
    </citation>
    <scope>NUCLEOTIDE SEQUENCE</scope>
    <source>
        <strain evidence="2">3907-1M</strain>
    </source>
</reference>
<evidence type="ECO:0000256" key="1">
    <source>
        <dbReference type="SAM" id="Coils"/>
    </source>
</evidence>
<sequence length="252" mass="29114">MQAIEKDIEKEMREYPILTFADILQALKSHPEWLEELRKIILTTELLELPKKFDDLLKRVDKIEKDVEILKQDVAVLKQDVAVLKQDVAVLKQDVAVLKQDVAVLKKDMAYLKGEFGRFKGKDFERTIKERYFSFFGRILRKSKLVQFEEVVPILDDAEERGLITEEQRDSVLNLDLLVKGQIKSTHKSVILAVEVSYSLHEDDIQRAIERAQILAQVLHEEVIPTVVTAEAKEDLEKLADEKGVFIIKADY</sequence>
<dbReference type="AlphaFoldDB" id="A0AAU8GXJ3"/>
<dbReference type="KEGG" id="taut:V4D30_03075"/>
<feature type="coiled-coil region" evidence="1">
    <location>
        <begin position="53"/>
        <end position="108"/>
    </location>
</feature>
<accession>A0AAU8GXJ3</accession>